<protein>
    <submittedName>
        <fullName evidence="1">Uncharacterized protein</fullName>
    </submittedName>
</protein>
<dbReference type="Proteomes" id="UP001055879">
    <property type="component" value="Linkage Group LG18"/>
</dbReference>
<proteinExistence type="predicted"/>
<accession>A0ACB8XF10</accession>
<gene>
    <name evidence="1" type="ORF">L6452_43542</name>
</gene>
<name>A0ACB8XF10_ARCLA</name>
<reference evidence="1 2" key="2">
    <citation type="journal article" date="2022" name="Mol. Ecol. Resour.">
        <title>The genomes of chicory, endive, great burdock and yacon provide insights into Asteraceae paleo-polyploidization history and plant inulin production.</title>
        <authorList>
            <person name="Fan W."/>
            <person name="Wang S."/>
            <person name="Wang H."/>
            <person name="Wang A."/>
            <person name="Jiang F."/>
            <person name="Liu H."/>
            <person name="Zhao H."/>
            <person name="Xu D."/>
            <person name="Zhang Y."/>
        </authorList>
    </citation>
    <scope>NUCLEOTIDE SEQUENCE [LARGE SCALE GENOMIC DNA]</scope>
    <source>
        <strain evidence="2">cv. Niubang</strain>
    </source>
</reference>
<dbReference type="EMBL" id="CM042064">
    <property type="protein sequence ID" value="KAI3664929.1"/>
    <property type="molecule type" value="Genomic_DNA"/>
</dbReference>
<evidence type="ECO:0000313" key="1">
    <source>
        <dbReference type="EMBL" id="KAI3664929.1"/>
    </source>
</evidence>
<keyword evidence="2" id="KW-1185">Reference proteome</keyword>
<comment type="caution">
    <text evidence="1">The sequence shown here is derived from an EMBL/GenBank/DDBJ whole genome shotgun (WGS) entry which is preliminary data.</text>
</comment>
<evidence type="ECO:0000313" key="2">
    <source>
        <dbReference type="Proteomes" id="UP001055879"/>
    </source>
</evidence>
<sequence>MLPPLSLSPFLQLRRLHHLPTNLHTFIHSLHHPISHSILILHIFNPNSLKKSWDSINLILVLIALAFGFLARNINDDEKLSFENGFDRSLPELPTGAPVMSPASLDHRQWGDFHDQEMNWSTGLRRQRTRETIVWPEMELISVSTGSYCHQRWR</sequence>
<organism evidence="1 2">
    <name type="scientific">Arctium lappa</name>
    <name type="common">Greater burdock</name>
    <name type="synonym">Lappa major</name>
    <dbReference type="NCBI Taxonomy" id="4217"/>
    <lineage>
        <taxon>Eukaryota</taxon>
        <taxon>Viridiplantae</taxon>
        <taxon>Streptophyta</taxon>
        <taxon>Embryophyta</taxon>
        <taxon>Tracheophyta</taxon>
        <taxon>Spermatophyta</taxon>
        <taxon>Magnoliopsida</taxon>
        <taxon>eudicotyledons</taxon>
        <taxon>Gunneridae</taxon>
        <taxon>Pentapetalae</taxon>
        <taxon>asterids</taxon>
        <taxon>campanulids</taxon>
        <taxon>Asterales</taxon>
        <taxon>Asteraceae</taxon>
        <taxon>Carduoideae</taxon>
        <taxon>Cardueae</taxon>
        <taxon>Arctiinae</taxon>
        <taxon>Arctium</taxon>
    </lineage>
</organism>
<reference evidence="2" key="1">
    <citation type="journal article" date="2022" name="Mol. Ecol. Resour.">
        <title>The genomes of chicory, endive, great burdock and yacon provide insights into Asteraceae palaeo-polyploidization history and plant inulin production.</title>
        <authorList>
            <person name="Fan W."/>
            <person name="Wang S."/>
            <person name="Wang H."/>
            <person name="Wang A."/>
            <person name="Jiang F."/>
            <person name="Liu H."/>
            <person name="Zhao H."/>
            <person name="Xu D."/>
            <person name="Zhang Y."/>
        </authorList>
    </citation>
    <scope>NUCLEOTIDE SEQUENCE [LARGE SCALE GENOMIC DNA]</scope>
    <source>
        <strain evidence="2">cv. Niubang</strain>
    </source>
</reference>